<evidence type="ECO:0000313" key="2">
    <source>
        <dbReference type="EMBL" id="CAI9275849.1"/>
    </source>
</evidence>
<evidence type="ECO:0000313" key="3">
    <source>
        <dbReference type="Proteomes" id="UP001177003"/>
    </source>
</evidence>
<keyword evidence="3" id="KW-1185">Reference proteome</keyword>
<reference evidence="2" key="1">
    <citation type="submission" date="2023-04" db="EMBL/GenBank/DDBJ databases">
        <authorList>
            <person name="Vijverberg K."/>
            <person name="Xiong W."/>
            <person name="Schranz E."/>
        </authorList>
    </citation>
    <scope>NUCLEOTIDE SEQUENCE</scope>
</reference>
<protein>
    <submittedName>
        <fullName evidence="2">Uncharacterized protein</fullName>
    </submittedName>
</protein>
<dbReference type="EMBL" id="OX465079">
    <property type="protein sequence ID" value="CAI9275849.1"/>
    <property type="molecule type" value="Genomic_DNA"/>
</dbReference>
<organism evidence="2 3">
    <name type="scientific">Lactuca saligna</name>
    <name type="common">Willowleaf lettuce</name>
    <dbReference type="NCBI Taxonomy" id="75948"/>
    <lineage>
        <taxon>Eukaryota</taxon>
        <taxon>Viridiplantae</taxon>
        <taxon>Streptophyta</taxon>
        <taxon>Embryophyta</taxon>
        <taxon>Tracheophyta</taxon>
        <taxon>Spermatophyta</taxon>
        <taxon>Magnoliopsida</taxon>
        <taxon>eudicotyledons</taxon>
        <taxon>Gunneridae</taxon>
        <taxon>Pentapetalae</taxon>
        <taxon>asterids</taxon>
        <taxon>campanulids</taxon>
        <taxon>Asterales</taxon>
        <taxon>Asteraceae</taxon>
        <taxon>Cichorioideae</taxon>
        <taxon>Cichorieae</taxon>
        <taxon>Lactucinae</taxon>
        <taxon>Lactuca</taxon>
    </lineage>
</organism>
<dbReference type="AlphaFoldDB" id="A0AA35YKX5"/>
<feature type="compositionally biased region" description="Basic and acidic residues" evidence="1">
    <location>
        <begin position="36"/>
        <end position="51"/>
    </location>
</feature>
<feature type="compositionally biased region" description="Basic residues" evidence="1">
    <location>
        <begin position="53"/>
        <end position="63"/>
    </location>
</feature>
<dbReference type="Proteomes" id="UP001177003">
    <property type="component" value="Chromosome 3"/>
</dbReference>
<name>A0AA35YKX5_LACSI</name>
<proteinExistence type="predicted"/>
<feature type="region of interest" description="Disordered" evidence="1">
    <location>
        <begin position="31"/>
        <end position="132"/>
    </location>
</feature>
<accession>A0AA35YKX5</accession>
<feature type="compositionally biased region" description="Basic residues" evidence="1">
    <location>
        <begin position="72"/>
        <end position="81"/>
    </location>
</feature>
<gene>
    <name evidence="2" type="ORF">LSALG_LOCUS15869</name>
</gene>
<sequence length="204" mass="22145">MYAYVSEASNIIEEFKKLPASGPRELTPAMILSIEEADKPAKRGKKQDNIKGAKGKTPKKRKTEKATPSQPKQKKIKKPARRLILQSLSDSESDYVPIGHNRPSPTASESESSGEEVSVRGDTPPRSPTPEALFSSAVKEHDTSISNAVKAIDASTSQCHKGSLAVETSTKECKEVTTKVEKLISEAQIFLDSLQVAAQKMLTP</sequence>
<evidence type="ECO:0000256" key="1">
    <source>
        <dbReference type="SAM" id="MobiDB-lite"/>
    </source>
</evidence>